<protein>
    <submittedName>
        <fullName evidence="1">Formylmethanofuran dehydrogenase subunit C</fullName>
    </submittedName>
</protein>
<accession>A0ACD3SN87</accession>
<sequence length="277" mass="28733">MSRLILRLRHAPALRLDVSGLTPDALAERSASDVAKLPLWQGKERLCVGDLFEVRADANGSAHGDTPELIFEGDLGRCDRLGWQMTRGTLRVEGHAGDYTGCGMAGGTLEVNGNAGDFTAAAMSGGHLALRGNTGDFAAAALPGDMEGMRGGQLIIAGHAGDRLADRMRRGTVLVAGNAGAFAASRMVAGTLGIAGDVGAHLAFGMRRGTVVLVRANAPLAPTFVETEHNIAVAWALLARSLERADSAFAGLAHRLPQRHAGDLAVDGKGEILRCAA</sequence>
<evidence type="ECO:0000313" key="1">
    <source>
        <dbReference type="EMBL" id="TMS57648.1"/>
    </source>
</evidence>
<dbReference type="EMBL" id="AKCV02000022">
    <property type="protein sequence ID" value="TMS57648.1"/>
    <property type="molecule type" value="Genomic_DNA"/>
</dbReference>
<evidence type="ECO:0000313" key="2">
    <source>
        <dbReference type="Proteomes" id="UP000004277"/>
    </source>
</evidence>
<keyword evidence="2" id="KW-1185">Reference proteome</keyword>
<proteinExistence type="predicted"/>
<name>A0ACD3SN87_9BURK</name>
<comment type="caution">
    <text evidence="1">The sequence shown here is derived from an EMBL/GenBank/DDBJ whole genome shotgun (WGS) entry which is preliminary data.</text>
</comment>
<gene>
    <name evidence="1" type="ORF">MW7_012260</name>
</gene>
<dbReference type="Proteomes" id="UP000004277">
    <property type="component" value="Unassembled WGS sequence"/>
</dbReference>
<organism evidence="1 2">
    <name type="scientific">Imbroritus primus</name>
    <dbReference type="NCBI Taxonomy" id="3058603"/>
    <lineage>
        <taxon>Bacteria</taxon>
        <taxon>Pseudomonadati</taxon>
        <taxon>Pseudomonadota</taxon>
        <taxon>Betaproteobacteria</taxon>
        <taxon>Burkholderiales</taxon>
        <taxon>Burkholderiaceae</taxon>
        <taxon>Imbroritus</taxon>
    </lineage>
</organism>
<reference evidence="1" key="1">
    <citation type="submission" date="2019-05" db="EMBL/GenBank/DDBJ databases">
        <title>Revised genome assembly of Burkholderiaceae (previously Ralstonia) sp. PBA.</title>
        <authorList>
            <person name="Gan H.M."/>
        </authorList>
    </citation>
    <scope>NUCLEOTIDE SEQUENCE</scope>
    <source>
        <strain evidence="1">PBA</strain>
    </source>
</reference>